<keyword evidence="9 16" id="KW-0573">Peptidoglycan synthesis</keyword>
<comment type="pathway">
    <text evidence="2 16">Cell wall biogenesis; peptidoglycan biosynthesis.</text>
</comment>
<evidence type="ECO:0000256" key="15">
    <source>
        <dbReference type="ARBA" id="ARBA00049902"/>
    </source>
</evidence>
<feature type="transmembrane region" description="Helical" evidence="16">
    <location>
        <begin position="303"/>
        <end position="328"/>
    </location>
</feature>
<dbReference type="HAMAP" id="MF_00913">
    <property type="entry name" value="PGT_FtsW_proteobact"/>
    <property type="match status" value="1"/>
</dbReference>
<keyword evidence="12 16" id="KW-0131">Cell cycle</keyword>
<dbReference type="GO" id="GO:0008955">
    <property type="term" value="F:peptidoglycan glycosyltransferase activity"/>
    <property type="evidence" value="ECO:0007669"/>
    <property type="project" value="UniProtKB-UniRule"/>
</dbReference>
<dbReference type="GO" id="GO:0009252">
    <property type="term" value="P:peptidoglycan biosynthetic process"/>
    <property type="evidence" value="ECO:0007669"/>
    <property type="project" value="UniProtKB-UniRule"/>
</dbReference>
<evidence type="ECO:0000256" key="14">
    <source>
        <dbReference type="ARBA" id="ARBA00038053"/>
    </source>
</evidence>
<evidence type="ECO:0000256" key="11">
    <source>
        <dbReference type="ARBA" id="ARBA00023136"/>
    </source>
</evidence>
<dbReference type="OrthoDB" id="9768187at2"/>
<dbReference type="GO" id="GO:0032153">
    <property type="term" value="C:cell division site"/>
    <property type="evidence" value="ECO:0007669"/>
    <property type="project" value="UniProtKB-UniRule"/>
</dbReference>
<feature type="transmembrane region" description="Helical" evidence="16">
    <location>
        <begin position="180"/>
        <end position="198"/>
    </location>
</feature>
<feature type="transmembrane region" description="Helical" evidence="16">
    <location>
        <begin position="348"/>
        <end position="369"/>
    </location>
</feature>
<keyword evidence="7 16" id="KW-0812">Transmembrane</keyword>
<evidence type="ECO:0000256" key="12">
    <source>
        <dbReference type="ARBA" id="ARBA00023306"/>
    </source>
</evidence>
<feature type="transmembrane region" description="Helical" evidence="16">
    <location>
        <begin position="381"/>
        <end position="402"/>
    </location>
</feature>
<evidence type="ECO:0000256" key="4">
    <source>
        <dbReference type="ARBA" id="ARBA00022618"/>
    </source>
</evidence>
<sequence length="416" mass="46216">MPIKAQRIEPTLTPHDASRQEKAARHINAFHHSQKQHISRWQGLEFPDIWLLFAWLALMAIGIIMVTSASMTEAVSHNGDVYHYTTRQATYYLCGLFAAYICYSMPTHYYYQNSGRLLIISLILLAIIYIPGVGVSVNGARRWINLQLFKLQVGEIVKLAITIYAAAFLQRNNQFLDRSWRPMIELLLITAIFATILIKQPDFGTTMVMVAVILGMMFMAGVNAKRFTLFFLGVIGLMTAILVAAPYRVKRLLTFLNPWEHQYDEGYQLVNSLIAIGSGGLFGSGLGQSVQKHDYLPEAHTDFIFAIIAEELGLIGALVVIALFVLLVWRAFAIGYLADRVRRRFASLLAYGTGLTIAIQALVNIGVTTGLLPTKGLTLPLVSYGGSSVVIVCISLGILARIDAESRYQAKREGII</sequence>
<feature type="transmembrane region" description="Helical" evidence="16">
    <location>
        <begin position="117"/>
        <end position="137"/>
    </location>
</feature>
<evidence type="ECO:0000256" key="5">
    <source>
        <dbReference type="ARBA" id="ARBA00022676"/>
    </source>
</evidence>
<dbReference type="NCBIfam" id="TIGR02614">
    <property type="entry name" value="ftsW"/>
    <property type="match status" value="1"/>
</dbReference>
<comment type="catalytic activity">
    <reaction evidence="15 16">
        <text>[GlcNAc-(1-&gt;4)-Mur2Ac(oyl-L-Ala-gamma-D-Glu-L-Lys-D-Ala-D-Ala)](n)-di-trans,octa-cis-undecaprenyl diphosphate + beta-D-GlcNAc-(1-&gt;4)-Mur2Ac(oyl-L-Ala-gamma-D-Glu-L-Lys-D-Ala-D-Ala)-di-trans,octa-cis-undecaprenyl diphosphate = [GlcNAc-(1-&gt;4)-Mur2Ac(oyl-L-Ala-gamma-D-Glu-L-Lys-D-Ala-D-Ala)](n+1)-di-trans,octa-cis-undecaprenyl diphosphate + di-trans,octa-cis-undecaprenyl diphosphate + H(+)</text>
        <dbReference type="Rhea" id="RHEA:23708"/>
        <dbReference type="Rhea" id="RHEA-COMP:9602"/>
        <dbReference type="Rhea" id="RHEA-COMP:9603"/>
        <dbReference type="ChEBI" id="CHEBI:15378"/>
        <dbReference type="ChEBI" id="CHEBI:58405"/>
        <dbReference type="ChEBI" id="CHEBI:60033"/>
        <dbReference type="ChEBI" id="CHEBI:78435"/>
        <dbReference type="EC" id="2.4.99.28"/>
    </reaction>
</comment>
<accession>A0A381EAU8</accession>
<keyword evidence="13 16" id="KW-0961">Cell wall biogenesis/degradation</keyword>
<dbReference type="Proteomes" id="UP000254572">
    <property type="component" value="Unassembled WGS sequence"/>
</dbReference>
<feature type="transmembrane region" description="Helical" evidence="16">
    <location>
        <begin position="49"/>
        <end position="69"/>
    </location>
</feature>
<keyword evidence="18" id="KW-1185">Reference proteome</keyword>
<dbReference type="GO" id="GO:0071555">
    <property type="term" value="P:cell wall organization"/>
    <property type="evidence" value="ECO:0007669"/>
    <property type="project" value="UniProtKB-KW"/>
</dbReference>
<keyword evidence="8 16" id="KW-0133">Cell shape</keyword>
<keyword evidence="6 16" id="KW-0808">Transferase</keyword>
<feature type="transmembrane region" description="Helical" evidence="16">
    <location>
        <begin position="204"/>
        <end position="222"/>
    </location>
</feature>
<gene>
    <name evidence="16 17" type="primary">ftsW</name>
    <name evidence="17" type="ORF">NCTC13294_01711</name>
</gene>
<comment type="similarity">
    <text evidence="14 16">Belongs to the SEDS family. FtsW subfamily.</text>
</comment>
<evidence type="ECO:0000256" key="9">
    <source>
        <dbReference type="ARBA" id="ARBA00022984"/>
    </source>
</evidence>
<evidence type="ECO:0000256" key="16">
    <source>
        <dbReference type="HAMAP-Rule" id="MF_00913"/>
    </source>
</evidence>
<comment type="subcellular location">
    <subcellularLocation>
        <location evidence="16">Cell inner membrane</location>
        <topology evidence="16">Multi-pass membrane protein</topology>
    </subcellularLocation>
    <subcellularLocation>
        <location evidence="1">Cell membrane</location>
        <topology evidence="1">Multi-pass membrane protein</topology>
    </subcellularLocation>
    <text evidence="16">Localizes to the division septum.</text>
</comment>
<dbReference type="GO" id="GO:0043093">
    <property type="term" value="P:FtsZ-dependent cytokinesis"/>
    <property type="evidence" value="ECO:0007669"/>
    <property type="project" value="UniProtKB-UniRule"/>
</dbReference>
<dbReference type="UniPathway" id="UPA00219"/>
<keyword evidence="5 16" id="KW-0328">Glycosyltransferase</keyword>
<keyword evidence="11 16" id="KW-0472">Membrane</keyword>
<evidence type="ECO:0000313" key="18">
    <source>
        <dbReference type="Proteomes" id="UP000254572"/>
    </source>
</evidence>
<dbReference type="PANTHER" id="PTHR30474">
    <property type="entry name" value="CELL CYCLE PROTEIN"/>
    <property type="match status" value="1"/>
</dbReference>
<feature type="transmembrane region" description="Helical" evidence="16">
    <location>
        <begin position="89"/>
        <end position="105"/>
    </location>
</feature>
<feature type="transmembrane region" description="Helical" evidence="16">
    <location>
        <begin position="229"/>
        <end position="249"/>
    </location>
</feature>
<keyword evidence="4 16" id="KW-0132">Cell division</keyword>
<dbReference type="PROSITE" id="PS00428">
    <property type="entry name" value="FTSW_RODA_SPOVE"/>
    <property type="match status" value="1"/>
</dbReference>
<dbReference type="AlphaFoldDB" id="A0A381EAU8"/>
<keyword evidence="10 16" id="KW-1133">Transmembrane helix</keyword>
<comment type="function">
    <text evidence="16">Peptidoglycan polymerase that is essential for cell division.</text>
</comment>
<dbReference type="InterPro" id="IPR013437">
    <property type="entry name" value="FtsW"/>
</dbReference>
<name>A0A381EAU8_9GAMM</name>
<evidence type="ECO:0000256" key="2">
    <source>
        <dbReference type="ARBA" id="ARBA00004752"/>
    </source>
</evidence>
<dbReference type="PANTHER" id="PTHR30474:SF2">
    <property type="entry name" value="PEPTIDOGLYCAN GLYCOSYLTRANSFERASE FTSW-RELATED"/>
    <property type="match status" value="1"/>
</dbReference>
<dbReference type="Pfam" id="PF01098">
    <property type="entry name" value="FTSW_RODA_SPOVE"/>
    <property type="match status" value="1"/>
</dbReference>
<evidence type="ECO:0000256" key="8">
    <source>
        <dbReference type="ARBA" id="ARBA00022960"/>
    </source>
</evidence>
<dbReference type="GO" id="GO:0015648">
    <property type="term" value="F:lipid-linked peptidoglycan transporter activity"/>
    <property type="evidence" value="ECO:0007669"/>
    <property type="project" value="TreeGrafter"/>
</dbReference>
<evidence type="ECO:0000256" key="6">
    <source>
        <dbReference type="ARBA" id="ARBA00022679"/>
    </source>
</evidence>
<protein>
    <recommendedName>
        <fullName evidence="16">Probable peptidoglycan glycosyltransferase FtsW</fullName>
        <shortName evidence="16">PGT</shortName>
        <ecNumber evidence="16">2.4.99.28</ecNumber>
    </recommendedName>
    <alternativeName>
        <fullName evidence="16">Cell division protein FtsW</fullName>
    </alternativeName>
    <alternativeName>
        <fullName evidence="16">Cell wall polymerase</fullName>
    </alternativeName>
    <alternativeName>
        <fullName evidence="16">Peptidoglycan polymerase</fullName>
        <shortName evidence="16">PG polymerase</shortName>
    </alternativeName>
</protein>
<dbReference type="GO" id="GO:0005886">
    <property type="term" value="C:plasma membrane"/>
    <property type="evidence" value="ECO:0007669"/>
    <property type="project" value="UniProtKB-SubCell"/>
</dbReference>
<evidence type="ECO:0000256" key="1">
    <source>
        <dbReference type="ARBA" id="ARBA00004651"/>
    </source>
</evidence>
<evidence type="ECO:0000313" key="17">
    <source>
        <dbReference type="EMBL" id="SUX24134.1"/>
    </source>
</evidence>
<keyword evidence="3 16" id="KW-1003">Cell membrane</keyword>
<reference evidence="17 18" key="1">
    <citation type="submission" date="2018-06" db="EMBL/GenBank/DDBJ databases">
        <authorList>
            <consortium name="Pathogen Informatics"/>
            <person name="Doyle S."/>
        </authorList>
    </citation>
    <scope>NUCLEOTIDE SEQUENCE [LARGE SCALE GENOMIC DNA]</scope>
    <source>
        <strain evidence="17 18">NCTC13294</strain>
    </source>
</reference>
<evidence type="ECO:0000256" key="13">
    <source>
        <dbReference type="ARBA" id="ARBA00023316"/>
    </source>
</evidence>
<dbReference type="GO" id="GO:0008360">
    <property type="term" value="P:regulation of cell shape"/>
    <property type="evidence" value="ECO:0007669"/>
    <property type="project" value="UniProtKB-KW"/>
</dbReference>
<dbReference type="EC" id="2.4.99.28" evidence="16"/>
<evidence type="ECO:0000256" key="10">
    <source>
        <dbReference type="ARBA" id="ARBA00022989"/>
    </source>
</evidence>
<dbReference type="EMBL" id="UFUW01000001">
    <property type="protein sequence ID" value="SUX24134.1"/>
    <property type="molecule type" value="Genomic_DNA"/>
</dbReference>
<keyword evidence="16" id="KW-0997">Cell inner membrane</keyword>
<dbReference type="RefSeq" id="WP_115611937.1">
    <property type="nucleotide sequence ID" value="NZ_JBHLZC010000002.1"/>
</dbReference>
<dbReference type="InterPro" id="IPR001182">
    <property type="entry name" value="FtsW/RodA"/>
</dbReference>
<organism evidence="17 18">
    <name type="scientific">Cardiobacterium valvarum</name>
    <dbReference type="NCBI Taxonomy" id="194702"/>
    <lineage>
        <taxon>Bacteria</taxon>
        <taxon>Pseudomonadati</taxon>
        <taxon>Pseudomonadota</taxon>
        <taxon>Gammaproteobacteria</taxon>
        <taxon>Cardiobacteriales</taxon>
        <taxon>Cardiobacteriaceae</taxon>
        <taxon>Cardiobacterium</taxon>
    </lineage>
</organism>
<dbReference type="InterPro" id="IPR018365">
    <property type="entry name" value="Cell_cycle_FtsW-rel_CS"/>
</dbReference>
<evidence type="ECO:0000256" key="3">
    <source>
        <dbReference type="ARBA" id="ARBA00022475"/>
    </source>
</evidence>
<proteinExistence type="inferred from homology"/>
<evidence type="ECO:0000256" key="7">
    <source>
        <dbReference type="ARBA" id="ARBA00022692"/>
    </source>
</evidence>